<feature type="repeat" description="PPR" evidence="2">
    <location>
        <begin position="242"/>
        <end position="276"/>
    </location>
</feature>
<evidence type="ECO:0000313" key="5">
    <source>
        <dbReference type="EnsemblMetazoa" id="XP_030840747"/>
    </source>
</evidence>
<dbReference type="PROSITE" id="PS51375">
    <property type="entry name" value="PPR"/>
    <property type="match status" value="2"/>
</dbReference>
<reference evidence="6" key="1">
    <citation type="submission" date="2015-02" db="EMBL/GenBank/DDBJ databases">
        <title>Genome sequencing for Strongylocentrotus purpuratus.</title>
        <authorList>
            <person name="Murali S."/>
            <person name="Liu Y."/>
            <person name="Vee V."/>
            <person name="English A."/>
            <person name="Wang M."/>
            <person name="Skinner E."/>
            <person name="Han Y."/>
            <person name="Muzny D.M."/>
            <person name="Worley K.C."/>
            <person name="Gibbs R.A."/>
        </authorList>
    </citation>
    <scope>NUCLEOTIDE SEQUENCE</scope>
</reference>
<dbReference type="FunFam" id="1.25.40.10:FF:001102">
    <property type="entry name" value="Pentatricopeptide repeat domain 1"/>
    <property type="match status" value="1"/>
</dbReference>
<feature type="repeat" description="PPR" evidence="2">
    <location>
        <begin position="167"/>
        <end position="201"/>
    </location>
</feature>
<name>A0A7M7SYK2_STRPU</name>
<keyword evidence="6" id="KW-1185">Reference proteome</keyword>
<proteinExistence type="predicted"/>
<dbReference type="GeneID" id="590051"/>
<sequence>MAHALKQTSQHLWLIPRFCQESLCRRSTIFYQSSARSLSSHHPLRSSRSQEEQTKHEYSPTKRYTSTPMSAADEGEREGADTGEKEEQTFGRLSDKFKHTYQPLGTDLIDEIEEAELGSEWVKPRVKRNTPIWYGNQMKKLIKQDKLSEAIEMLEVTMLKEAKVFPTEYNFNILIGACGRAGYTDKAFKLYNKMKERGLESSSVTYTALFNACSESPWKQTDGVTRIKKLHQHLLEKSVKVNLITHHAMMKAYAKCGDLEMTFKLFRHLVESGIQLMPKSFSFLLFACAEDKEAGFLYAIEAWRQMSAQGIQPNIYTYNLLLRTTRDCSLGDMEVANRVLLRTITPKAQKTPALLTEGRAKDRRRKGERKQKKAVAVPLLTGKKAEMIEVEPLQVEDGYQEELEDDVMMELPVLKEPSVDPDQRHHVNSHLSRQRTGESRTGHSPEAGASSHWWDTSEQRSDATVMDESVQTPDSLMTRFHSVTSSKSASLDRTSTSLTLADIPNLLDISSDFSNVQSLAKISYPDQRLALLGGAQGFLENMEAKNVKPDVKSLSLLAEILPGKKQEENRLLDHVKEHKLKVDIDFYNVFIRRRTRRGDLKSAMTVLKHISEDKVYPNLRTYVNLATGCGQPEEGFQLLKEMEEAGIEATCHLYGALIGSTQKHRNYHYLIDVLKHMEAQGVLPNERVLTQLEKIAAFGQNKVGQTMRSSRPVNKKELNLFRGFYNQWLSRMKVQVPEHPWAKYRTKDKTLEDYKFHETAV</sequence>
<accession>A0A7M7SYK2</accession>
<dbReference type="EnsemblMetazoa" id="XM_030984887">
    <property type="protein sequence ID" value="XP_030840747"/>
    <property type="gene ID" value="LOC590051"/>
</dbReference>
<dbReference type="FunFam" id="1.25.40.10:FF:000638">
    <property type="entry name" value="Pentatricopeptide repeat domain 1"/>
    <property type="match status" value="1"/>
</dbReference>
<dbReference type="Pfam" id="PF17177">
    <property type="entry name" value="PPR_long"/>
    <property type="match status" value="1"/>
</dbReference>
<dbReference type="Pfam" id="PF13812">
    <property type="entry name" value="PPR_3"/>
    <property type="match status" value="2"/>
</dbReference>
<dbReference type="InterPro" id="IPR033443">
    <property type="entry name" value="PROP1-like_PPR_dom"/>
</dbReference>
<dbReference type="GO" id="GO:0000049">
    <property type="term" value="F:tRNA binding"/>
    <property type="evidence" value="ECO:0000318"/>
    <property type="project" value="GO_Central"/>
</dbReference>
<dbReference type="GO" id="GO:0005759">
    <property type="term" value="C:mitochondrial matrix"/>
    <property type="evidence" value="ECO:0000318"/>
    <property type="project" value="GO_Central"/>
</dbReference>
<dbReference type="AlphaFoldDB" id="A0A7M7SYK2"/>
<dbReference type="Gene3D" id="1.25.40.10">
    <property type="entry name" value="Tetratricopeptide repeat domain"/>
    <property type="match status" value="3"/>
</dbReference>
<dbReference type="FunFam" id="1.25.40.10:FF:000761">
    <property type="entry name" value="pentatricopeptide repeat-containing protein 1, mitochondrial"/>
    <property type="match status" value="1"/>
</dbReference>
<dbReference type="OMA" id="EHPENTG"/>
<feature type="compositionally biased region" description="Basic and acidic residues" evidence="3">
    <location>
        <begin position="48"/>
        <end position="60"/>
    </location>
</feature>
<dbReference type="RefSeq" id="XP_030840747.1">
    <property type="nucleotide sequence ID" value="XM_030984887.1"/>
</dbReference>
<protein>
    <recommendedName>
        <fullName evidence="4">PROP1-like PPR domain-containing protein</fullName>
    </recommendedName>
</protein>
<dbReference type="InterPro" id="IPR002885">
    <property type="entry name" value="PPR_rpt"/>
</dbReference>
<reference evidence="5" key="2">
    <citation type="submission" date="2021-01" db="UniProtKB">
        <authorList>
            <consortium name="EnsemblMetazoa"/>
        </authorList>
    </citation>
    <scope>IDENTIFICATION</scope>
</reference>
<dbReference type="GO" id="GO:0042780">
    <property type="term" value="P:tRNA 3'-end processing"/>
    <property type="evidence" value="ECO:0000318"/>
    <property type="project" value="GO_Central"/>
</dbReference>
<feature type="region of interest" description="Disordered" evidence="3">
    <location>
        <begin position="416"/>
        <end position="472"/>
    </location>
</feature>
<dbReference type="InterPro" id="IPR011990">
    <property type="entry name" value="TPR-like_helical_dom_sf"/>
</dbReference>
<dbReference type="FunCoup" id="A0A7M7SYK2">
    <property type="interactions" value="1618"/>
</dbReference>
<feature type="compositionally biased region" description="Basic and acidic residues" evidence="3">
    <location>
        <begin position="77"/>
        <end position="92"/>
    </location>
</feature>
<organism evidence="5 6">
    <name type="scientific">Strongylocentrotus purpuratus</name>
    <name type="common">Purple sea urchin</name>
    <dbReference type="NCBI Taxonomy" id="7668"/>
    <lineage>
        <taxon>Eukaryota</taxon>
        <taxon>Metazoa</taxon>
        <taxon>Echinodermata</taxon>
        <taxon>Eleutherozoa</taxon>
        <taxon>Echinozoa</taxon>
        <taxon>Echinoidea</taxon>
        <taxon>Euechinoidea</taxon>
        <taxon>Echinacea</taxon>
        <taxon>Camarodonta</taxon>
        <taxon>Echinidea</taxon>
        <taxon>Strongylocentrotidae</taxon>
        <taxon>Strongylocentrotus</taxon>
    </lineage>
</organism>
<evidence type="ECO:0000256" key="3">
    <source>
        <dbReference type="SAM" id="MobiDB-lite"/>
    </source>
</evidence>
<feature type="region of interest" description="Disordered" evidence="3">
    <location>
        <begin position="351"/>
        <end position="374"/>
    </location>
</feature>
<feature type="region of interest" description="Disordered" evidence="3">
    <location>
        <begin position="40"/>
        <end position="92"/>
    </location>
</feature>
<dbReference type="OrthoDB" id="185373at2759"/>
<dbReference type="PANTHER" id="PTHR24014:SF6">
    <property type="entry name" value="PENTATRICOPEPTIDE REPEAT-CONTAINING PROTEIN 1, MITOCHONDRIAL"/>
    <property type="match status" value="1"/>
</dbReference>
<keyword evidence="1" id="KW-0677">Repeat</keyword>
<dbReference type="Proteomes" id="UP000007110">
    <property type="component" value="Unassembled WGS sequence"/>
</dbReference>
<evidence type="ECO:0000256" key="2">
    <source>
        <dbReference type="PROSITE-ProRule" id="PRU00708"/>
    </source>
</evidence>
<feature type="compositionally biased region" description="Basic residues" evidence="3">
    <location>
        <begin position="361"/>
        <end position="373"/>
    </location>
</feature>
<dbReference type="KEGG" id="spu:590051"/>
<dbReference type="CTD" id="26024"/>
<evidence type="ECO:0000313" key="6">
    <source>
        <dbReference type="Proteomes" id="UP000007110"/>
    </source>
</evidence>
<feature type="domain" description="PROP1-like PPR" evidence="4">
    <location>
        <begin position="168"/>
        <end position="328"/>
    </location>
</feature>
<dbReference type="NCBIfam" id="TIGR00756">
    <property type="entry name" value="PPR"/>
    <property type="match status" value="2"/>
</dbReference>
<dbReference type="InParanoid" id="A0A7M7SYK2"/>
<evidence type="ECO:0000256" key="1">
    <source>
        <dbReference type="ARBA" id="ARBA00022737"/>
    </source>
</evidence>
<evidence type="ECO:0000259" key="4">
    <source>
        <dbReference type="Pfam" id="PF17177"/>
    </source>
</evidence>
<dbReference type="PANTHER" id="PTHR24014">
    <property type="entry name" value="2-OXOGLUTARATE AND IRON-DEPENDENT OXYGENASE DOMAIN-CONTAINING PROTEIN 2"/>
    <property type="match status" value="1"/>
</dbReference>